<dbReference type="AlphaFoldDB" id="A0A0F9H9L9"/>
<protein>
    <submittedName>
        <fullName evidence="1">Uncharacterized protein</fullName>
    </submittedName>
</protein>
<proteinExistence type="predicted"/>
<comment type="caution">
    <text evidence="1">The sequence shown here is derived from an EMBL/GenBank/DDBJ whole genome shotgun (WGS) entry which is preliminary data.</text>
</comment>
<evidence type="ECO:0000313" key="1">
    <source>
        <dbReference type="EMBL" id="KKL78365.1"/>
    </source>
</evidence>
<reference evidence="1" key="1">
    <citation type="journal article" date="2015" name="Nature">
        <title>Complex archaea that bridge the gap between prokaryotes and eukaryotes.</title>
        <authorList>
            <person name="Spang A."/>
            <person name="Saw J.H."/>
            <person name="Jorgensen S.L."/>
            <person name="Zaremba-Niedzwiedzka K."/>
            <person name="Martijn J."/>
            <person name="Lind A.E."/>
            <person name="van Eijk R."/>
            <person name="Schleper C."/>
            <person name="Guy L."/>
            <person name="Ettema T.J."/>
        </authorList>
    </citation>
    <scope>NUCLEOTIDE SEQUENCE</scope>
</reference>
<feature type="non-terminal residue" evidence="1">
    <location>
        <position position="75"/>
    </location>
</feature>
<organism evidence="1">
    <name type="scientific">marine sediment metagenome</name>
    <dbReference type="NCBI Taxonomy" id="412755"/>
    <lineage>
        <taxon>unclassified sequences</taxon>
        <taxon>metagenomes</taxon>
        <taxon>ecological metagenomes</taxon>
    </lineage>
</organism>
<gene>
    <name evidence="1" type="ORF">LCGC14_2025520</name>
</gene>
<accession>A0A0F9H9L9</accession>
<sequence>MAYQTIPITKSVKAGIVDIDSRGAVWDNSTYPQGLKFLNDGKTILLAQNTVTATDSIGTWSTVQKQVGDYSALLT</sequence>
<name>A0A0F9H9L9_9ZZZZ</name>
<dbReference type="EMBL" id="LAZR01023480">
    <property type="protein sequence ID" value="KKL78365.1"/>
    <property type="molecule type" value="Genomic_DNA"/>
</dbReference>